<dbReference type="Pfam" id="PF00135">
    <property type="entry name" value="COesterase"/>
    <property type="match status" value="1"/>
</dbReference>
<dbReference type="OrthoDB" id="408631at2759"/>
<sequence length="572" mass="63502">MFVMRMLLAIGLTALSSAYALPPADPVVGYTRNGSYLGFHVPQPSSEVFLGIPYAHARRLRIADSLNETWTGAHNATRYGLTCPGWGDQNDWGWPIGEDCLNIDIARPVGTTPDQRLPVMVWIYGGGFYQGAIRDPMMNLGYMVQTSTQIDMPVLVVSVNSRLAGYGYLNSEETVREGIANLGLRDLWKALEWIQENIEGFGGDTSRVTIWGESSGGLSVELLAQAYSGQNSGLFHAGIISSVTAYSPFMGTMKQQQGYFDSVSESTGCNSSIEMIDCLRNLPLQQYNASLYAANSGTDFRPVIDGDFLKNSPSSQFSHQQMAPVALLLGANSDEGLTTFINSANTSEELVELVQEKFALNASTSEEIVALYADLDTLPPYSQSLDVDWVAQAQAAGFEAGNWSRVGYAIGGDWSAISGRRKTAQRWNEGSGQPVYSYRFDTDPWRFPIHPESSGLGLGFAQHGSDLCFEFRIPYAPYTPYLPIQNVTAMHHVSYALQATWISFASTKDPNHHGLDWIPHWPEYTTSRQNFVYNATLSNTLNLHVEEDSWRESQIQWWIDRWDWLLTQAKGF</sequence>
<dbReference type="RefSeq" id="XP_025400918.1">
    <property type="nucleotide sequence ID" value="XM_025547906.1"/>
</dbReference>
<reference evidence="5 6" key="1">
    <citation type="submission" date="2016-12" db="EMBL/GenBank/DDBJ databases">
        <title>The genomes of Aspergillus section Nigri reveals drivers in fungal speciation.</title>
        <authorList>
            <consortium name="DOE Joint Genome Institute"/>
            <person name="Vesth T.C."/>
            <person name="Nybo J."/>
            <person name="Theobald S."/>
            <person name="Brandl J."/>
            <person name="Frisvad J.C."/>
            <person name="Nielsen K.F."/>
            <person name="Lyhne E.K."/>
            <person name="Kogle M.E."/>
            <person name="Kuo A."/>
            <person name="Riley R."/>
            <person name="Clum A."/>
            <person name="Nolan M."/>
            <person name="Lipzen A."/>
            <person name="Salamov A."/>
            <person name="Henrissat B."/>
            <person name="Wiebenga A."/>
            <person name="De Vries R.P."/>
            <person name="Grigoriev I.V."/>
            <person name="Mortensen U.H."/>
            <person name="Andersen M.R."/>
            <person name="Baker S.E."/>
        </authorList>
    </citation>
    <scope>NUCLEOTIDE SEQUENCE [LARGE SCALE GENOMIC DNA]</scope>
    <source>
        <strain evidence="5 6">CBS 117.55</strain>
    </source>
</reference>
<dbReference type="VEuPathDB" id="FungiDB:BO70DRAFT_427717"/>
<evidence type="ECO:0000313" key="5">
    <source>
        <dbReference type="EMBL" id="PWY86686.1"/>
    </source>
</evidence>
<dbReference type="Gene3D" id="3.40.50.1820">
    <property type="entry name" value="alpha/beta hydrolase"/>
    <property type="match status" value="1"/>
</dbReference>
<evidence type="ECO:0000256" key="2">
    <source>
        <dbReference type="ARBA" id="ARBA00022801"/>
    </source>
</evidence>
<proteinExistence type="inferred from homology"/>
<dbReference type="GeneID" id="37070143"/>
<comment type="similarity">
    <text evidence="1 3">Belongs to the type-B carboxylesterase/lipase family.</text>
</comment>
<feature type="chain" id="PRO_5016191012" description="Carboxylic ester hydrolase" evidence="3">
    <location>
        <begin position="21"/>
        <end position="572"/>
    </location>
</feature>
<evidence type="ECO:0000259" key="4">
    <source>
        <dbReference type="Pfam" id="PF00135"/>
    </source>
</evidence>
<dbReference type="InterPro" id="IPR002018">
    <property type="entry name" value="CarbesteraseB"/>
</dbReference>
<keyword evidence="2 3" id="KW-0378">Hydrolase</keyword>
<dbReference type="Proteomes" id="UP000247233">
    <property type="component" value="Unassembled WGS sequence"/>
</dbReference>
<evidence type="ECO:0000256" key="3">
    <source>
        <dbReference type="RuleBase" id="RU361235"/>
    </source>
</evidence>
<gene>
    <name evidence="5" type="ORF">BO70DRAFT_427717</name>
</gene>
<dbReference type="PROSITE" id="PS00122">
    <property type="entry name" value="CARBOXYLESTERASE_B_1"/>
    <property type="match status" value="1"/>
</dbReference>
<name>A0A317WJR8_9EURO</name>
<evidence type="ECO:0000256" key="1">
    <source>
        <dbReference type="ARBA" id="ARBA00005964"/>
    </source>
</evidence>
<dbReference type="SUPFAM" id="SSF53474">
    <property type="entry name" value="alpha/beta-Hydrolases"/>
    <property type="match status" value="1"/>
</dbReference>
<keyword evidence="3" id="KW-0732">Signal</keyword>
<dbReference type="GO" id="GO:0016787">
    <property type="term" value="F:hydrolase activity"/>
    <property type="evidence" value="ECO:0007669"/>
    <property type="project" value="UniProtKB-KW"/>
</dbReference>
<dbReference type="InterPro" id="IPR019826">
    <property type="entry name" value="Carboxylesterase_B_AS"/>
</dbReference>
<keyword evidence="6" id="KW-1185">Reference proteome</keyword>
<comment type="caution">
    <text evidence="5">The sequence shown here is derived from an EMBL/GenBank/DDBJ whole genome shotgun (WGS) entry which is preliminary data.</text>
</comment>
<dbReference type="InterPro" id="IPR050309">
    <property type="entry name" value="Type-B_Carboxylest/Lipase"/>
</dbReference>
<accession>A0A317WJR8</accession>
<organism evidence="5 6">
    <name type="scientific">Aspergillus heteromorphus CBS 117.55</name>
    <dbReference type="NCBI Taxonomy" id="1448321"/>
    <lineage>
        <taxon>Eukaryota</taxon>
        <taxon>Fungi</taxon>
        <taxon>Dikarya</taxon>
        <taxon>Ascomycota</taxon>
        <taxon>Pezizomycotina</taxon>
        <taxon>Eurotiomycetes</taxon>
        <taxon>Eurotiomycetidae</taxon>
        <taxon>Eurotiales</taxon>
        <taxon>Aspergillaceae</taxon>
        <taxon>Aspergillus</taxon>
        <taxon>Aspergillus subgen. Circumdati</taxon>
    </lineage>
</organism>
<dbReference type="EC" id="3.1.1.-" evidence="3"/>
<feature type="domain" description="Carboxylesterase type B" evidence="4">
    <location>
        <begin position="31"/>
        <end position="540"/>
    </location>
</feature>
<dbReference type="STRING" id="1448321.A0A317WJR8"/>
<dbReference type="AlphaFoldDB" id="A0A317WJR8"/>
<feature type="signal peptide" evidence="3">
    <location>
        <begin position="1"/>
        <end position="20"/>
    </location>
</feature>
<evidence type="ECO:0000313" key="6">
    <source>
        <dbReference type="Proteomes" id="UP000247233"/>
    </source>
</evidence>
<dbReference type="InterPro" id="IPR029058">
    <property type="entry name" value="AB_hydrolase_fold"/>
</dbReference>
<dbReference type="PANTHER" id="PTHR11559">
    <property type="entry name" value="CARBOXYLESTERASE"/>
    <property type="match status" value="1"/>
</dbReference>
<protein>
    <recommendedName>
        <fullName evidence="3">Carboxylic ester hydrolase</fullName>
        <ecNumber evidence="3">3.1.1.-</ecNumber>
    </recommendedName>
</protein>
<dbReference type="EMBL" id="MSFL01000007">
    <property type="protein sequence ID" value="PWY86686.1"/>
    <property type="molecule type" value="Genomic_DNA"/>
</dbReference>